<feature type="compositionally biased region" description="Low complexity" evidence="1">
    <location>
        <begin position="562"/>
        <end position="579"/>
    </location>
</feature>
<organism evidence="3">
    <name type="scientific">Absidia glauca</name>
    <name type="common">Pin mould</name>
    <dbReference type="NCBI Taxonomy" id="4829"/>
    <lineage>
        <taxon>Eukaryota</taxon>
        <taxon>Fungi</taxon>
        <taxon>Fungi incertae sedis</taxon>
        <taxon>Mucoromycota</taxon>
        <taxon>Mucoromycotina</taxon>
        <taxon>Mucoromycetes</taxon>
        <taxon>Mucorales</taxon>
        <taxon>Cunninghamellaceae</taxon>
        <taxon>Absidia</taxon>
    </lineage>
</organism>
<protein>
    <recommendedName>
        <fullName evidence="2">DH domain-containing protein</fullName>
    </recommendedName>
</protein>
<dbReference type="STRING" id="4829.A0A163K402"/>
<proteinExistence type="predicted"/>
<dbReference type="InterPro" id="IPR035899">
    <property type="entry name" value="DBL_dom_sf"/>
</dbReference>
<evidence type="ECO:0000313" key="4">
    <source>
        <dbReference type="Proteomes" id="UP000078561"/>
    </source>
</evidence>
<dbReference type="PROSITE" id="PS50010">
    <property type="entry name" value="DH_2"/>
    <property type="match status" value="1"/>
</dbReference>
<sequence length="1185" mass="132976">MLSTHSCTVHEQLLKAFIQLRLLERVPSTAYYRIVNAQVSGVFTPVTSCYSSTCNYQRPCYSPCCPLQKSQSDLFTSTNTWLQRIPKHILQKTHRNELLRQAAIADLLSMEQSYLADLHVLDEVYSKPLLSSSCISDSYRDSFHMLLFGNYRRISRLHQRFCLHLIQHCQKPNQLLFGKVGQVIHQHIQTLTEPYIQYTGNHIRSSYALRTERHRNPSFCHFVDTQNSQPRTRRLSLGHFLSAPTLWIGKYRMLVEALAKRSDSASEDKSILQQCVVMLQDLLSHMNQAATNAGHDTRRAHVTACLTSSVSSYSPLANTSSGWAQQWMFPYDAKLLREGKMWLHRSTTTTTAIQCHVFLFSHMLFITHAKLVDGLEEYSLTGRPIPLAAFVWLDGEHYNPSSPFIHRFSRQLSSRLTAKSSTIWSTIRRTPSSNFQPPLSVDSLSSSKSTPIISPPVSLPSAHQSLGSASRLKRRLRTNRWSSSPIYTHSSSAIQSSSMLTPNQPLNRRQSVPELSISTTQHEQFGTYFTKSFTHNGAKGRHQQKITVSPLTPITSNDKRTSSTYSSATTTTTSSSSISEIPEIMHSTSTSPTPDAAQPPLIDFADSKPRQLQFCHAGSLETPYTLEFDDAQDCQDWRNAIDSALLGTKSPYLTIPLWEQFNVTLKKTPMNQQQDEWSTFKKMSSAPWTSIAASTSLSPTNVLPRRKSDLDEESQHIQVHCALSYETDHGDKMLALGTQDGVWVGAEHDLDSMDSTNHHDLHQIIPVQACHRLALINGMLIAMAYNPKHKYSLVAYPLLVQNNDSTGDTSIQHGRKSKESTKKTWCVVKRDWVLSMAVGRLYQQVVMVYLTRYGNHILAVVAIPRTQTPYFKKVKEYTVRLKDANNIFIHDNTLYIQSNKYGVESIIPSRKRETSVHWQQVLQSPCIDYIPLSADRGLAVTMSGVRPIDLTPNDGSPTHTNDMATQKLSSIFDFESRISSISVDYPYVIAYGLSLVEIWNIEQNSWNRLSLLQGGQSNDPRAVSLEWRGVGWDWDRRVIAGWVGDGALENGVAMGPVETCEGTNECVDKCEATIECMDECEGTIEFRDDCEGTIECVDECEGAIECVDECEGTIECMDECERVAECTDACGGDCDGATERMDGRRDGPGEKSECVLEACGYSCRDPCSSLLFSSPASSELTLKDA</sequence>
<dbReference type="SMART" id="SM00325">
    <property type="entry name" value="RhoGEF"/>
    <property type="match status" value="1"/>
</dbReference>
<feature type="compositionally biased region" description="Polar residues" evidence="1">
    <location>
        <begin position="545"/>
        <end position="556"/>
    </location>
</feature>
<reference evidence="3" key="1">
    <citation type="submission" date="2016-04" db="EMBL/GenBank/DDBJ databases">
        <authorList>
            <person name="Evans L.H."/>
            <person name="Alamgir A."/>
            <person name="Owens N."/>
            <person name="Weber N.D."/>
            <person name="Virtaneva K."/>
            <person name="Barbian K."/>
            <person name="Babar A."/>
            <person name="Rosenke K."/>
        </authorList>
    </citation>
    <scope>NUCLEOTIDE SEQUENCE [LARGE SCALE GENOMIC DNA]</scope>
    <source>
        <strain evidence="3">CBS 101.48</strain>
    </source>
</reference>
<dbReference type="Pfam" id="PF00621">
    <property type="entry name" value="RhoGEF"/>
    <property type="match status" value="1"/>
</dbReference>
<dbReference type="EMBL" id="LT554591">
    <property type="protein sequence ID" value="SAM06356.1"/>
    <property type="molecule type" value="Genomic_DNA"/>
</dbReference>
<dbReference type="PANTHER" id="PTHR46572">
    <property type="entry name" value="RHO1 GDP-GTP EXCHANGE PROTEIN 1-RELATED"/>
    <property type="match status" value="1"/>
</dbReference>
<dbReference type="InterPro" id="IPR011993">
    <property type="entry name" value="PH-like_dom_sf"/>
</dbReference>
<dbReference type="Gene3D" id="2.30.29.30">
    <property type="entry name" value="Pleckstrin-homology domain (PH domain)/Phosphotyrosine-binding domain (PTB)"/>
    <property type="match status" value="1"/>
</dbReference>
<dbReference type="OrthoDB" id="2272012at2759"/>
<dbReference type="CDD" id="cd00160">
    <property type="entry name" value="RhoGEF"/>
    <property type="match status" value="1"/>
</dbReference>
<dbReference type="AlphaFoldDB" id="A0A163K402"/>
<accession>A0A163K402</accession>
<name>A0A163K402_ABSGL</name>
<feature type="region of interest" description="Disordered" evidence="1">
    <location>
        <begin position="452"/>
        <end position="474"/>
    </location>
</feature>
<dbReference type="PANTHER" id="PTHR46572:SF1">
    <property type="entry name" value="RHO1 GUANINE NUCLEOTIDE EXCHANGE FACTOR TUS1"/>
    <property type="match status" value="1"/>
</dbReference>
<feature type="region of interest" description="Disordered" evidence="1">
    <location>
        <begin position="536"/>
        <end position="603"/>
    </location>
</feature>
<dbReference type="Gene3D" id="1.20.900.10">
    <property type="entry name" value="Dbl homology (DH) domain"/>
    <property type="match status" value="1"/>
</dbReference>
<dbReference type="InterPro" id="IPR000219">
    <property type="entry name" value="DH_dom"/>
</dbReference>
<evidence type="ECO:0000313" key="3">
    <source>
        <dbReference type="EMBL" id="SAM06356.1"/>
    </source>
</evidence>
<keyword evidence="4" id="KW-1185">Reference proteome</keyword>
<feature type="domain" description="DH" evidence="2">
    <location>
        <begin position="99"/>
        <end position="289"/>
    </location>
</feature>
<evidence type="ECO:0000256" key="1">
    <source>
        <dbReference type="SAM" id="MobiDB-lite"/>
    </source>
</evidence>
<evidence type="ECO:0000259" key="2">
    <source>
        <dbReference type="PROSITE" id="PS50010"/>
    </source>
</evidence>
<dbReference type="InParanoid" id="A0A163K402"/>
<gene>
    <name evidence="3" type="primary">ABSGL_12245.1 scaffold 12745</name>
</gene>
<dbReference type="InterPro" id="IPR052233">
    <property type="entry name" value="Rho-type_GEFs"/>
</dbReference>
<dbReference type="GO" id="GO:0005085">
    <property type="term" value="F:guanyl-nucleotide exchange factor activity"/>
    <property type="evidence" value="ECO:0007669"/>
    <property type="project" value="InterPro"/>
</dbReference>
<dbReference type="Proteomes" id="UP000078561">
    <property type="component" value="Unassembled WGS sequence"/>
</dbReference>
<dbReference type="SUPFAM" id="SSF48065">
    <property type="entry name" value="DBL homology domain (DH-domain)"/>
    <property type="match status" value="1"/>
</dbReference>